<dbReference type="Pfam" id="PF07275">
    <property type="entry name" value="ArdA"/>
    <property type="match status" value="1"/>
</dbReference>
<gene>
    <name evidence="2" type="ORF">EXY26_08550</name>
</gene>
<dbReference type="RefSeq" id="WP_134780037.1">
    <property type="nucleotide sequence ID" value="NZ_SPDS01000001.1"/>
</dbReference>
<dbReference type="InterPro" id="IPR041895">
    <property type="entry name" value="ArdA_dom1"/>
</dbReference>
<evidence type="ECO:0000313" key="2">
    <source>
        <dbReference type="EMBL" id="TFH57031.1"/>
    </source>
</evidence>
<evidence type="ECO:0000256" key="1">
    <source>
        <dbReference type="SAM" id="MobiDB-lite"/>
    </source>
</evidence>
<organism evidence="2 3">
    <name type="scientific">Glutamicibacter arilaitensis</name>
    <dbReference type="NCBI Taxonomy" id="256701"/>
    <lineage>
        <taxon>Bacteria</taxon>
        <taxon>Bacillati</taxon>
        <taxon>Actinomycetota</taxon>
        <taxon>Actinomycetes</taxon>
        <taxon>Micrococcales</taxon>
        <taxon>Micrococcaceae</taxon>
        <taxon>Glutamicibacter</taxon>
    </lineage>
</organism>
<proteinExistence type="predicted"/>
<feature type="compositionally biased region" description="Polar residues" evidence="1">
    <location>
        <begin position="1"/>
        <end position="12"/>
    </location>
</feature>
<sequence length="198" mass="22606">MNPEQTPNTWNSPEGHERSIEQTPPSIYVASLADYVNGYLTGEWIDASQDIDTIREEIQAMLATSKSEAPEEYAIHDYEGFGTLRLAEYEDIERIAAIAEGIKEHGEAFACWIDHTGLDPEDWHQFEDAYLGTYDSIEAYADQMIDDLDLEATLDDSVPESFRSYVKIDRDALVRDLEYGDIWHMDFDGQVLVFNSHI</sequence>
<dbReference type="EMBL" id="SPDS01000001">
    <property type="protein sequence ID" value="TFH57031.1"/>
    <property type="molecule type" value="Genomic_DNA"/>
</dbReference>
<evidence type="ECO:0000313" key="3">
    <source>
        <dbReference type="Proteomes" id="UP000297638"/>
    </source>
</evidence>
<protein>
    <submittedName>
        <fullName evidence="2">Antirestriction protein ArdA</fullName>
    </submittedName>
</protein>
<name>A0A4Y8TZN3_9MICC</name>
<dbReference type="Gene3D" id="3.10.20.480">
    <property type="entry name" value="Antirestriction protein ArdA, domain 1"/>
    <property type="match status" value="1"/>
</dbReference>
<dbReference type="AlphaFoldDB" id="A0A4Y8TZN3"/>
<dbReference type="Proteomes" id="UP000297638">
    <property type="component" value="Unassembled WGS sequence"/>
</dbReference>
<feature type="region of interest" description="Disordered" evidence="1">
    <location>
        <begin position="1"/>
        <end position="23"/>
    </location>
</feature>
<dbReference type="InterPro" id="IPR009899">
    <property type="entry name" value="ArdA"/>
</dbReference>
<accession>A0A4Y8TZN3</accession>
<reference evidence="2 3" key="1">
    <citation type="submission" date="2019-03" db="EMBL/GenBank/DDBJ databases">
        <title>Glutamicibacter sp. LJH19 genome.</title>
        <authorList>
            <person name="Sinai Borker S."/>
            <person name="Kumar R."/>
        </authorList>
    </citation>
    <scope>NUCLEOTIDE SEQUENCE [LARGE SCALE GENOMIC DNA]</scope>
    <source>
        <strain evidence="2 3">LJH19</strain>
    </source>
</reference>
<comment type="caution">
    <text evidence="2">The sequence shown here is derived from an EMBL/GenBank/DDBJ whole genome shotgun (WGS) entry which is preliminary data.</text>
</comment>